<dbReference type="EMBL" id="DPPF01000199">
    <property type="protein sequence ID" value="HCW93885.1"/>
    <property type="molecule type" value="Genomic_DNA"/>
</dbReference>
<dbReference type="NCBIfam" id="NF008686">
    <property type="entry name" value="PRK11705.1"/>
    <property type="match status" value="1"/>
</dbReference>
<dbReference type="CDD" id="cd02440">
    <property type="entry name" value="AdoMet_MTases"/>
    <property type="match status" value="1"/>
</dbReference>
<dbReference type="SUPFAM" id="SSF53335">
    <property type="entry name" value="S-adenosyl-L-methionine-dependent methyltransferases"/>
    <property type="match status" value="1"/>
</dbReference>
<dbReference type="AlphaFoldDB" id="A0A3D5QDF0"/>
<dbReference type="RefSeq" id="WP_273265240.1">
    <property type="nucleotide sequence ID" value="NZ_JAAZVV010000016.1"/>
</dbReference>
<evidence type="ECO:0000256" key="2">
    <source>
        <dbReference type="ARBA" id="ARBA00022603"/>
    </source>
</evidence>
<comment type="caution">
    <text evidence="6">The sequence shown here is derived from an EMBL/GenBank/DDBJ whole genome shotgun (WGS) entry which is preliminary data.</text>
</comment>
<proteinExistence type="inferred from homology"/>
<protein>
    <submittedName>
        <fullName evidence="6">Cyclopropane fatty acyl phospholipid synthase</fullName>
    </submittedName>
</protein>
<dbReference type="PANTHER" id="PTHR43667:SF1">
    <property type="entry name" value="CYCLOPROPANE-FATTY-ACYL-PHOSPHOLIPID SYNTHASE"/>
    <property type="match status" value="1"/>
</dbReference>
<gene>
    <name evidence="6" type="ORF">DHM44_09415</name>
</gene>
<dbReference type="Pfam" id="PF02353">
    <property type="entry name" value="CMAS"/>
    <property type="match status" value="1"/>
</dbReference>
<organism evidence="6 7">
    <name type="scientific">Flexistipes sinusarabici</name>
    <dbReference type="NCBI Taxonomy" id="2352"/>
    <lineage>
        <taxon>Bacteria</taxon>
        <taxon>Pseudomonadati</taxon>
        <taxon>Deferribacterota</taxon>
        <taxon>Deferribacteres</taxon>
        <taxon>Deferribacterales</taxon>
        <taxon>Flexistipitaceae</taxon>
        <taxon>Flexistipes</taxon>
    </lineage>
</organism>
<name>A0A3D5QDF0_FLESI</name>
<sequence>MKNAKEFVVSILQKADIDVNGNKPWDITVHNEQLFKDVLLRKNLALGEGYMLKWWDCEAPDEFINKILTHNLHTEIKENFRDFLYILPSLIFNRQSSSRARIIAERHYDLGNKLFESFLDPYMQYSCGYFYNKEDLETAQKNKMDLTCKKLQLNENDTLLDIGCGWGGFAKYAAENYGCKVVGVNISERQIEYARNLCKDLPVEIVNSDYREIKGKFDKVVSIGMFEHVGPKNYNEFMDTVKRCMKPDGIFLLHTIGSNTSSVNCDPWVNKYIFPNGSLPSIAQIARAAENRFVIEDVHNFGPHYDRTLMHWHNNFLNSWRKLENDYDETFKRMWEYYLLSSAGGFRARHLQLWQFVFTHERKEQPFCRFV</sequence>
<dbReference type="Gene3D" id="3.40.50.150">
    <property type="entry name" value="Vaccinia Virus protein VP39"/>
    <property type="match status" value="1"/>
</dbReference>
<dbReference type="GO" id="GO:0008168">
    <property type="term" value="F:methyltransferase activity"/>
    <property type="evidence" value="ECO:0007669"/>
    <property type="project" value="UniProtKB-KW"/>
</dbReference>
<evidence type="ECO:0000313" key="6">
    <source>
        <dbReference type="EMBL" id="HCW93885.1"/>
    </source>
</evidence>
<dbReference type="PIRSF" id="PIRSF003085">
    <property type="entry name" value="CMAS"/>
    <property type="match status" value="1"/>
</dbReference>
<dbReference type="InterPro" id="IPR029063">
    <property type="entry name" value="SAM-dependent_MTases_sf"/>
</dbReference>
<evidence type="ECO:0000256" key="5">
    <source>
        <dbReference type="ARBA" id="ARBA00023098"/>
    </source>
</evidence>
<dbReference type="GO" id="GO:0032259">
    <property type="term" value="P:methylation"/>
    <property type="evidence" value="ECO:0007669"/>
    <property type="project" value="UniProtKB-KW"/>
</dbReference>
<dbReference type="Proteomes" id="UP000262325">
    <property type="component" value="Unassembled WGS sequence"/>
</dbReference>
<dbReference type="GO" id="GO:0008610">
    <property type="term" value="P:lipid biosynthetic process"/>
    <property type="evidence" value="ECO:0007669"/>
    <property type="project" value="InterPro"/>
</dbReference>
<keyword evidence="5" id="KW-0443">Lipid metabolism</keyword>
<evidence type="ECO:0000313" key="7">
    <source>
        <dbReference type="Proteomes" id="UP000262325"/>
    </source>
</evidence>
<dbReference type="InterPro" id="IPR003333">
    <property type="entry name" value="CMAS"/>
</dbReference>
<accession>A0A3D5QDF0</accession>
<evidence type="ECO:0000256" key="4">
    <source>
        <dbReference type="ARBA" id="ARBA00022691"/>
    </source>
</evidence>
<keyword evidence="4" id="KW-0949">S-adenosyl-L-methionine</keyword>
<dbReference type="PANTHER" id="PTHR43667">
    <property type="entry name" value="CYCLOPROPANE-FATTY-ACYL-PHOSPHOLIPID SYNTHASE"/>
    <property type="match status" value="1"/>
</dbReference>
<comment type="similarity">
    <text evidence="1">Belongs to the CFA/CMAS family.</text>
</comment>
<keyword evidence="3" id="KW-0808">Transferase</keyword>
<keyword evidence="2" id="KW-0489">Methyltransferase</keyword>
<dbReference type="InterPro" id="IPR050723">
    <property type="entry name" value="CFA/CMAS"/>
</dbReference>
<evidence type="ECO:0000256" key="3">
    <source>
        <dbReference type="ARBA" id="ARBA00022679"/>
    </source>
</evidence>
<evidence type="ECO:0000256" key="1">
    <source>
        <dbReference type="ARBA" id="ARBA00010815"/>
    </source>
</evidence>
<reference evidence="6 7" key="1">
    <citation type="journal article" date="2018" name="Nat. Biotechnol.">
        <title>A standardized bacterial taxonomy based on genome phylogeny substantially revises the tree of life.</title>
        <authorList>
            <person name="Parks D.H."/>
            <person name="Chuvochina M."/>
            <person name="Waite D.W."/>
            <person name="Rinke C."/>
            <person name="Skarshewski A."/>
            <person name="Chaumeil P.A."/>
            <person name="Hugenholtz P."/>
        </authorList>
    </citation>
    <scope>NUCLEOTIDE SEQUENCE [LARGE SCALE GENOMIC DNA]</scope>
    <source>
        <strain evidence="6">UBA8672</strain>
    </source>
</reference>